<sequence>MTRRSQASESGCAEVEKGNDIKNKTETVSVHVMQLWPLASEGLAWGAMEGRERQRQRQRQREAREGVRKRIPLRRKLHILRVLTNSNSVKRTSIAKSTILRLYKLKLALETVKRHYENLLATRREHINLLNYVKEKKDVKIEKVRAGTFMVKVTCEKGGNKLVAILEAFDEMCLNVEQAKVSCENGFSLEAIALAEDQTLDVRDVSEALLKAIGKLSGEKDSQKFDKSCDL</sequence>
<dbReference type="AlphaFoldDB" id="A0AA86SG39"/>
<keyword evidence="6" id="KW-1185">Reference proteome</keyword>
<dbReference type="GO" id="GO:0003700">
    <property type="term" value="F:DNA-binding transcription factor activity"/>
    <property type="evidence" value="ECO:0007669"/>
    <property type="project" value="TreeGrafter"/>
</dbReference>
<dbReference type="InterPro" id="IPR051358">
    <property type="entry name" value="TF_AMS/ICE1/BHLH6-like"/>
</dbReference>
<dbReference type="GO" id="GO:0043565">
    <property type="term" value="F:sequence-specific DNA binding"/>
    <property type="evidence" value="ECO:0007669"/>
    <property type="project" value="TreeGrafter"/>
</dbReference>
<reference evidence="5" key="1">
    <citation type="submission" date="2023-10" db="EMBL/GenBank/DDBJ databases">
        <authorList>
            <person name="Domelevo Entfellner J.-B."/>
        </authorList>
    </citation>
    <scope>NUCLEOTIDE SEQUENCE</scope>
</reference>
<dbReference type="PANTHER" id="PTHR31945">
    <property type="entry name" value="TRANSCRIPTION FACTOR SCREAM2-RELATED"/>
    <property type="match status" value="1"/>
</dbReference>
<evidence type="ECO:0000313" key="6">
    <source>
        <dbReference type="Proteomes" id="UP001189624"/>
    </source>
</evidence>
<keyword evidence="2" id="KW-0539">Nucleus</keyword>
<evidence type="ECO:0000256" key="3">
    <source>
        <dbReference type="SAM" id="MobiDB-lite"/>
    </source>
</evidence>
<dbReference type="Gramene" id="rna-AYBTSS11_LOCUS8720">
    <property type="protein sequence ID" value="CAJ1938687.1"/>
    <property type="gene ID" value="gene-AYBTSS11_LOCUS8720"/>
</dbReference>
<dbReference type="EMBL" id="OY731400">
    <property type="protein sequence ID" value="CAJ1938687.1"/>
    <property type="molecule type" value="Genomic_DNA"/>
</dbReference>
<dbReference type="PANTHER" id="PTHR31945:SF27">
    <property type="entry name" value="TRANSCRIPTION FACTOR BHLH35-LIKE PROTEIN"/>
    <property type="match status" value="1"/>
</dbReference>
<evidence type="ECO:0000259" key="4">
    <source>
        <dbReference type="Pfam" id="PF22754"/>
    </source>
</evidence>
<name>A0AA86SG39_9FABA</name>
<proteinExistence type="predicted"/>
<dbReference type="Proteomes" id="UP001189624">
    <property type="component" value="Chromosome 3"/>
</dbReference>
<evidence type="ECO:0000256" key="1">
    <source>
        <dbReference type="ARBA" id="ARBA00004123"/>
    </source>
</evidence>
<evidence type="ECO:0000256" key="2">
    <source>
        <dbReference type="ARBA" id="ARBA00023242"/>
    </source>
</evidence>
<accession>A0AA86SG39</accession>
<comment type="subcellular location">
    <subcellularLocation>
        <location evidence="1">Nucleus</location>
    </subcellularLocation>
</comment>
<organism evidence="5 6">
    <name type="scientific">Sphenostylis stenocarpa</name>
    <dbReference type="NCBI Taxonomy" id="92480"/>
    <lineage>
        <taxon>Eukaryota</taxon>
        <taxon>Viridiplantae</taxon>
        <taxon>Streptophyta</taxon>
        <taxon>Embryophyta</taxon>
        <taxon>Tracheophyta</taxon>
        <taxon>Spermatophyta</taxon>
        <taxon>Magnoliopsida</taxon>
        <taxon>eudicotyledons</taxon>
        <taxon>Gunneridae</taxon>
        <taxon>Pentapetalae</taxon>
        <taxon>rosids</taxon>
        <taxon>fabids</taxon>
        <taxon>Fabales</taxon>
        <taxon>Fabaceae</taxon>
        <taxon>Papilionoideae</taxon>
        <taxon>50 kb inversion clade</taxon>
        <taxon>NPAAA clade</taxon>
        <taxon>indigoferoid/millettioid clade</taxon>
        <taxon>Phaseoleae</taxon>
        <taxon>Sphenostylis</taxon>
    </lineage>
</organism>
<protein>
    <recommendedName>
        <fullName evidence="4">Plant bHLH transcription factor ACT-like domain-containing protein</fullName>
    </recommendedName>
</protein>
<feature type="domain" description="Plant bHLH transcription factor ACT-like" evidence="4">
    <location>
        <begin position="138"/>
        <end position="213"/>
    </location>
</feature>
<evidence type="ECO:0000313" key="5">
    <source>
        <dbReference type="EMBL" id="CAJ1938687.1"/>
    </source>
</evidence>
<dbReference type="Pfam" id="PF22754">
    <property type="entry name" value="bHLH-TF_ACT-like_plant"/>
    <property type="match status" value="1"/>
</dbReference>
<feature type="region of interest" description="Disordered" evidence="3">
    <location>
        <begin position="1"/>
        <end position="20"/>
    </location>
</feature>
<gene>
    <name evidence="5" type="ORF">AYBTSS11_LOCUS8720</name>
</gene>
<dbReference type="InterPro" id="IPR054502">
    <property type="entry name" value="bHLH-TF_ACT-like_plant"/>
</dbReference>
<dbReference type="GO" id="GO:0005634">
    <property type="term" value="C:nucleus"/>
    <property type="evidence" value="ECO:0007669"/>
    <property type="project" value="UniProtKB-SubCell"/>
</dbReference>